<dbReference type="Gene3D" id="1.10.10.10">
    <property type="entry name" value="Winged helix-like DNA-binding domain superfamily/Winged helix DNA-binding domain"/>
    <property type="match status" value="1"/>
</dbReference>
<keyword evidence="3" id="KW-0805">Transcription regulation</keyword>
<dbReference type="InterPro" id="IPR058245">
    <property type="entry name" value="NreC/VraR/RcsB-like_REC"/>
</dbReference>
<gene>
    <name evidence="9" type="ORF">ABW286_16980</name>
</gene>
<evidence type="ECO:0000256" key="5">
    <source>
        <dbReference type="ARBA" id="ARBA00023163"/>
    </source>
</evidence>
<evidence type="ECO:0000313" key="9">
    <source>
        <dbReference type="EMBL" id="MEW5290850.1"/>
    </source>
</evidence>
<dbReference type="Pfam" id="PF00196">
    <property type="entry name" value="GerE"/>
    <property type="match status" value="1"/>
</dbReference>
<keyword evidence="2" id="KW-0902">Two-component regulatory system</keyword>
<dbReference type="Pfam" id="PF00072">
    <property type="entry name" value="Response_reg"/>
    <property type="match status" value="1"/>
</dbReference>
<dbReference type="Proteomes" id="UP001554567">
    <property type="component" value="Unassembled WGS sequence"/>
</dbReference>
<protein>
    <submittedName>
        <fullName evidence="9">Response regulator transcription factor</fullName>
    </submittedName>
</protein>
<evidence type="ECO:0000256" key="4">
    <source>
        <dbReference type="ARBA" id="ARBA00023125"/>
    </source>
</evidence>
<accession>A0ABV3N4V6</accession>
<dbReference type="PROSITE" id="PS00622">
    <property type="entry name" value="HTH_LUXR_1"/>
    <property type="match status" value="1"/>
</dbReference>
<evidence type="ECO:0000259" key="8">
    <source>
        <dbReference type="PROSITE" id="PS50110"/>
    </source>
</evidence>
<name>A0ABV3N4V6_9GAMM</name>
<keyword evidence="1 6" id="KW-0597">Phosphoprotein</keyword>
<reference evidence="9 10" key="1">
    <citation type="submission" date="2024-07" db="EMBL/GenBank/DDBJ databases">
        <authorList>
            <person name="Dulla G.F.J."/>
            <person name="Delorm J.G."/>
        </authorList>
    </citation>
    <scope>NUCLEOTIDE SEQUENCE [LARGE SCALE GENOMIC DNA]</scope>
    <source>
        <strain evidence="9 10">JGD 233</strain>
    </source>
</reference>
<dbReference type="PRINTS" id="PR00038">
    <property type="entry name" value="HTHLUXR"/>
</dbReference>
<keyword evidence="5" id="KW-0804">Transcription</keyword>
<evidence type="ECO:0000256" key="1">
    <source>
        <dbReference type="ARBA" id="ARBA00022553"/>
    </source>
</evidence>
<dbReference type="InterPro" id="IPR000792">
    <property type="entry name" value="Tscrpt_reg_LuxR_C"/>
</dbReference>
<dbReference type="InterPro" id="IPR039420">
    <property type="entry name" value="WalR-like"/>
</dbReference>
<dbReference type="PANTHER" id="PTHR43214">
    <property type="entry name" value="TWO-COMPONENT RESPONSE REGULATOR"/>
    <property type="match status" value="1"/>
</dbReference>
<dbReference type="PROSITE" id="PS50110">
    <property type="entry name" value="RESPONSE_REGULATORY"/>
    <property type="match status" value="1"/>
</dbReference>
<evidence type="ECO:0000313" key="10">
    <source>
        <dbReference type="Proteomes" id="UP001554567"/>
    </source>
</evidence>
<dbReference type="Gene3D" id="3.40.50.2300">
    <property type="match status" value="1"/>
</dbReference>
<sequence>MPDIVVIDDHPAICFAVKTLLAPLAQSEIRTATNGITALACIKQHQPELVILDIMLDKMDGLQILQHIRQLTPGVQVIVYTSLPADIYAPRALRAGASAFFNKEADIRQLIPLCQLVLQGYACFPQATLAQKKESASAASEEDPLALLSDREMTVLRYLATGMSNKEIADRLLLSNKTISTYKRRLLDKLQQESTAGLADLLALSSETGADNA</sequence>
<dbReference type="CDD" id="cd06170">
    <property type="entry name" value="LuxR_C_like"/>
    <property type="match status" value="1"/>
</dbReference>
<feature type="domain" description="Response regulatory" evidence="8">
    <location>
        <begin position="3"/>
        <end position="118"/>
    </location>
</feature>
<evidence type="ECO:0000256" key="2">
    <source>
        <dbReference type="ARBA" id="ARBA00023012"/>
    </source>
</evidence>
<comment type="caution">
    <text evidence="9">The sequence shown here is derived from an EMBL/GenBank/DDBJ whole genome shotgun (WGS) entry which is preliminary data.</text>
</comment>
<dbReference type="SUPFAM" id="SSF52172">
    <property type="entry name" value="CheY-like"/>
    <property type="match status" value="1"/>
</dbReference>
<proteinExistence type="predicted"/>
<dbReference type="InterPro" id="IPR036388">
    <property type="entry name" value="WH-like_DNA-bd_sf"/>
</dbReference>
<dbReference type="SMART" id="SM00448">
    <property type="entry name" value="REC"/>
    <property type="match status" value="1"/>
</dbReference>
<organism evidence="9 10">
    <name type="scientific">Erwinia papayae</name>
    <dbReference type="NCBI Taxonomy" id="206499"/>
    <lineage>
        <taxon>Bacteria</taxon>
        <taxon>Pseudomonadati</taxon>
        <taxon>Pseudomonadota</taxon>
        <taxon>Gammaproteobacteria</taxon>
        <taxon>Enterobacterales</taxon>
        <taxon>Erwiniaceae</taxon>
        <taxon>Erwinia</taxon>
    </lineage>
</organism>
<dbReference type="EMBL" id="JBFKZN010000009">
    <property type="protein sequence ID" value="MEW5290850.1"/>
    <property type="molecule type" value="Genomic_DNA"/>
</dbReference>
<evidence type="ECO:0000259" key="7">
    <source>
        <dbReference type="PROSITE" id="PS50043"/>
    </source>
</evidence>
<evidence type="ECO:0000256" key="6">
    <source>
        <dbReference type="PROSITE-ProRule" id="PRU00169"/>
    </source>
</evidence>
<feature type="domain" description="HTH luxR-type" evidence="7">
    <location>
        <begin position="141"/>
        <end position="206"/>
    </location>
</feature>
<dbReference type="PROSITE" id="PS50043">
    <property type="entry name" value="HTH_LUXR_2"/>
    <property type="match status" value="1"/>
</dbReference>
<keyword evidence="10" id="KW-1185">Reference proteome</keyword>
<dbReference type="InterPro" id="IPR011006">
    <property type="entry name" value="CheY-like_superfamily"/>
</dbReference>
<dbReference type="PANTHER" id="PTHR43214:SF41">
    <property type="entry name" value="NITRATE_NITRITE RESPONSE REGULATOR PROTEIN NARP"/>
    <property type="match status" value="1"/>
</dbReference>
<dbReference type="CDD" id="cd17535">
    <property type="entry name" value="REC_NarL-like"/>
    <property type="match status" value="1"/>
</dbReference>
<feature type="modified residue" description="4-aspartylphosphate" evidence="6">
    <location>
        <position position="53"/>
    </location>
</feature>
<evidence type="ECO:0000256" key="3">
    <source>
        <dbReference type="ARBA" id="ARBA00023015"/>
    </source>
</evidence>
<dbReference type="SMART" id="SM00421">
    <property type="entry name" value="HTH_LUXR"/>
    <property type="match status" value="1"/>
</dbReference>
<keyword evidence="4" id="KW-0238">DNA-binding</keyword>
<dbReference type="RefSeq" id="WP_367168194.1">
    <property type="nucleotide sequence ID" value="NZ_JBFKZN010000009.1"/>
</dbReference>
<dbReference type="InterPro" id="IPR001789">
    <property type="entry name" value="Sig_transdc_resp-reg_receiver"/>
</dbReference>